<name>S7ZQX9_PENO1</name>
<dbReference type="PhylomeDB" id="S7ZQX9"/>
<dbReference type="STRING" id="933388.S7ZQX9"/>
<dbReference type="EMBL" id="KB644415">
    <property type="protein sequence ID" value="EPS33135.1"/>
    <property type="molecule type" value="Genomic_DNA"/>
</dbReference>
<feature type="compositionally biased region" description="Basic and acidic residues" evidence="1">
    <location>
        <begin position="1"/>
        <end position="12"/>
    </location>
</feature>
<feature type="region of interest" description="Disordered" evidence="1">
    <location>
        <begin position="1"/>
        <end position="38"/>
    </location>
</feature>
<gene>
    <name evidence="2" type="ORF">PDE_08097</name>
</gene>
<evidence type="ECO:0000256" key="1">
    <source>
        <dbReference type="SAM" id="MobiDB-lite"/>
    </source>
</evidence>
<evidence type="ECO:0000313" key="3">
    <source>
        <dbReference type="Proteomes" id="UP000019376"/>
    </source>
</evidence>
<dbReference type="Proteomes" id="UP000019376">
    <property type="component" value="Unassembled WGS sequence"/>
</dbReference>
<dbReference type="AlphaFoldDB" id="S7ZQX9"/>
<dbReference type="HOGENOM" id="CLU_1240494_0_0_1"/>
<accession>S7ZQX9</accession>
<keyword evidence="3" id="KW-1185">Reference proteome</keyword>
<evidence type="ECO:0000313" key="2">
    <source>
        <dbReference type="EMBL" id="EPS33135.1"/>
    </source>
</evidence>
<dbReference type="OrthoDB" id="4369471at2759"/>
<reference evidence="2 3" key="1">
    <citation type="journal article" date="2013" name="PLoS ONE">
        <title>Genomic and secretomic analyses reveal unique features of the lignocellulolytic enzyme system of Penicillium decumbens.</title>
        <authorList>
            <person name="Liu G."/>
            <person name="Zhang L."/>
            <person name="Wei X."/>
            <person name="Zou G."/>
            <person name="Qin Y."/>
            <person name="Ma L."/>
            <person name="Li J."/>
            <person name="Zheng H."/>
            <person name="Wang S."/>
            <person name="Wang C."/>
            <person name="Xun L."/>
            <person name="Zhao G.-P."/>
            <person name="Zhou Z."/>
            <person name="Qu Y."/>
        </authorList>
    </citation>
    <scope>NUCLEOTIDE SEQUENCE [LARGE SCALE GENOMIC DNA]</scope>
    <source>
        <strain evidence="3">114-2 / CGMCC 5302</strain>
    </source>
</reference>
<proteinExistence type="predicted"/>
<sequence length="223" mass="24964">MSQSIDRDREDSGPGTLPESNPQHFKSGPSDAHAQNPYFQPGYSALRLEQVQHMHSDADRTKLINSLADDIVTTFLAVRSYHDKGILSDDNILQIDAVLKTIGHNNQKAQERLERKLGRLKLRHRQLQRDYVHLARGMDAMGTKYAARIASLENRVHALKTQLQGVKSGGLLRQSRSRRATRFDRMSVSGSSTRNEKKEDPELAATKSGKKEAGEGNENNVLP</sequence>
<feature type="region of interest" description="Disordered" evidence="1">
    <location>
        <begin position="168"/>
        <end position="223"/>
    </location>
</feature>
<protein>
    <submittedName>
        <fullName evidence="2">Uncharacterized protein</fullName>
    </submittedName>
</protein>
<organism evidence="2 3">
    <name type="scientific">Penicillium oxalicum (strain 114-2 / CGMCC 5302)</name>
    <name type="common">Penicillium decumbens</name>
    <dbReference type="NCBI Taxonomy" id="933388"/>
    <lineage>
        <taxon>Eukaryota</taxon>
        <taxon>Fungi</taxon>
        <taxon>Dikarya</taxon>
        <taxon>Ascomycota</taxon>
        <taxon>Pezizomycotina</taxon>
        <taxon>Eurotiomycetes</taxon>
        <taxon>Eurotiomycetidae</taxon>
        <taxon>Eurotiales</taxon>
        <taxon>Aspergillaceae</taxon>
        <taxon>Penicillium</taxon>
    </lineage>
</organism>